<dbReference type="RefSeq" id="WP_165338163.1">
    <property type="nucleotide sequence ID" value="NZ_JAAKZX010000009.1"/>
</dbReference>
<keyword evidence="3" id="KW-0325">Glycoprotein</keyword>
<organism evidence="6 7">
    <name type="scientific">Streptomyces ureilyticus</name>
    <dbReference type="NCBI Taxonomy" id="1775131"/>
    <lineage>
        <taxon>Bacteria</taxon>
        <taxon>Bacillati</taxon>
        <taxon>Actinomycetota</taxon>
        <taxon>Actinomycetes</taxon>
        <taxon>Kitasatosporales</taxon>
        <taxon>Streptomycetaceae</taxon>
        <taxon>Streptomyces</taxon>
    </lineage>
</organism>
<reference evidence="6 7" key="1">
    <citation type="submission" date="2020-02" db="EMBL/GenBank/DDBJ databases">
        <title>Whole-genome analyses of novel actinobacteria.</title>
        <authorList>
            <person name="Sahin N."/>
            <person name="Tokatli A."/>
        </authorList>
    </citation>
    <scope>NUCLEOTIDE SEQUENCE [LARGE SCALE GENOMIC DNA]</scope>
    <source>
        <strain evidence="6 7">YC419</strain>
    </source>
</reference>
<dbReference type="Gene3D" id="2.120.10.30">
    <property type="entry name" value="TolB, C-terminal domain"/>
    <property type="match status" value="1"/>
</dbReference>
<dbReference type="EMBL" id="JAAKZX010000009">
    <property type="protein sequence ID" value="NGO41518.1"/>
    <property type="molecule type" value="Genomic_DNA"/>
</dbReference>
<dbReference type="Pfam" id="PF03088">
    <property type="entry name" value="Str_synth"/>
    <property type="match status" value="1"/>
</dbReference>
<feature type="domain" description="Strictosidine synthase conserved region" evidence="5">
    <location>
        <begin position="126"/>
        <end position="205"/>
    </location>
</feature>
<name>A0ABX0DI32_9ACTN</name>
<evidence type="ECO:0000256" key="2">
    <source>
        <dbReference type="ARBA" id="ARBA00022553"/>
    </source>
</evidence>
<sequence length="328" mass="35433">MTPRRTAPRPLPPPRRILLGGTGPEDVVADHEGRVVTGVEDGRILRVHTRGPARVEQIARTGGRPLGLEVLRDGRLLVCDAERGLLRVTPSIGAAGGSGEGKVEVLVDSVAGVPLRFCSNAAAAADGTVYFTASSTRYGLQDWLGDLMEHTATGRLFRLRPDADAAEVLLDGLDFANGVVLSEDESCVVVAETGAYRLTRLWLSGPRAGRRDTLIENLPGFPDNLSRAADRTIWVALAGPRQAPLDWLRRAPVRVRRAVWRAVCPLRIRPLPVARVMGIGPDGAVRHDFRRFRAGYRMVTSVYAHEGALVLGSLLEDGVAVCELPELS</sequence>
<evidence type="ECO:0000313" key="7">
    <source>
        <dbReference type="Proteomes" id="UP001518140"/>
    </source>
</evidence>
<evidence type="ECO:0000259" key="5">
    <source>
        <dbReference type="Pfam" id="PF03088"/>
    </source>
</evidence>
<proteinExistence type="inferred from homology"/>
<dbReference type="SUPFAM" id="SSF63829">
    <property type="entry name" value="Calcium-dependent phosphotriesterase"/>
    <property type="match status" value="1"/>
</dbReference>
<dbReference type="InterPro" id="IPR018119">
    <property type="entry name" value="Strictosidine_synth_cons-reg"/>
</dbReference>
<accession>A0ABX0DI32</accession>
<dbReference type="PANTHER" id="PTHR10426">
    <property type="entry name" value="STRICTOSIDINE SYNTHASE-RELATED"/>
    <property type="match status" value="1"/>
</dbReference>
<dbReference type="InterPro" id="IPR011042">
    <property type="entry name" value="6-blade_b-propeller_TolB-like"/>
</dbReference>
<evidence type="ECO:0000313" key="6">
    <source>
        <dbReference type="EMBL" id="NGO41518.1"/>
    </source>
</evidence>
<dbReference type="Pfam" id="PF20067">
    <property type="entry name" value="SSL_N"/>
    <property type="match status" value="1"/>
</dbReference>
<dbReference type="PANTHER" id="PTHR10426:SF88">
    <property type="entry name" value="ADIPOCYTE PLASMA MEMBRANE-ASSOCIATED PROTEIN HEMOMUCIN-RELATED"/>
    <property type="match status" value="1"/>
</dbReference>
<evidence type="ECO:0000256" key="1">
    <source>
        <dbReference type="ARBA" id="ARBA00009191"/>
    </source>
</evidence>
<protein>
    <submittedName>
        <fullName evidence="6">Strictosidine synthase family protein</fullName>
    </submittedName>
</protein>
<keyword evidence="2" id="KW-0597">Phosphoprotein</keyword>
<comment type="similarity">
    <text evidence="1">Belongs to the strictosidine synthase family.</text>
</comment>
<keyword evidence="7" id="KW-1185">Reference proteome</keyword>
<evidence type="ECO:0000256" key="4">
    <source>
        <dbReference type="SAM" id="MobiDB-lite"/>
    </source>
</evidence>
<dbReference type="Proteomes" id="UP001518140">
    <property type="component" value="Unassembled WGS sequence"/>
</dbReference>
<evidence type="ECO:0000256" key="3">
    <source>
        <dbReference type="ARBA" id="ARBA00023180"/>
    </source>
</evidence>
<gene>
    <name evidence="6" type="ORF">G6048_04785</name>
</gene>
<feature type="region of interest" description="Disordered" evidence="4">
    <location>
        <begin position="1"/>
        <end position="23"/>
    </location>
</feature>
<comment type="caution">
    <text evidence="6">The sequence shown here is derived from an EMBL/GenBank/DDBJ whole genome shotgun (WGS) entry which is preliminary data.</text>
</comment>